<dbReference type="Proteomes" id="UP000298416">
    <property type="component" value="Unassembled WGS sequence"/>
</dbReference>
<feature type="signal peptide" evidence="2">
    <location>
        <begin position="1"/>
        <end position="18"/>
    </location>
</feature>
<gene>
    <name evidence="3" type="ORF">SASPL_152712</name>
</gene>
<dbReference type="PANTHER" id="PTHR34947">
    <property type="entry name" value="TRANSMEMBRANE PROTEIN"/>
    <property type="match status" value="1"/>
</dbReference>
<comment type="caution">
    <text evidence="3">The sequence shown here is derived from an EMBL/GenBank/DDBJ whole genome shotgun (WGS) entry which is preliminary data.</text>
</comment>
<evidence type="ECO:0000313" key="3">
    <source>
        <dbReference type="EMBL" id="KAG6387520.1"/>
    </source>
</evidence>
<evidence type="ECO:0000256" key="1">
    <source>
        <dbReference type="SAM" id="MobiDB-lite"/>
    </source>
</evidence>
<dbReference type="AlphaFoldDB" id="A0A8X8W3U8"/>
<keyword evidence="2" id="KW-0732">Signal</keyword>
<feature type="compositionally biased region" description="Acidic residues" evidence="1">
    <location>
        <begin position="75"/>
        <end position="97"/>
    </location>
</feature>
<dbReference type="PANTHER" id="PTHR34947:SF2">
    <property type="entry name" value="TRANSMEMBRANE PROTEIN"/>
    <property type="match status" value="1"/>
</dbReference>
<evidence type="ECO:0000256" key="2">
    <source>
        <dbReference type="SAM" id="SignalP"/>
    </source>
</evidence>
<proteinExistence type="predicted"/>
<name>A0A8X8W3U8_SALSN</name>
<keyword evidence="4" id="KW-1185">Reference proteome</keyword>
<evidence type="ECO:0000313" key="4">
    <source>
        <dbReference type="Proteomes" id="UP000298416"/>
    </source>
</evidence>
<feature type="chain" id="PRO_5036475042" evidence="2">
    <location>
        <begin position="19"/>
        <end position="140"/>
    </location>
</feature>
<accession>A0A8X8W3U8</accession>
<reference evidence="3" key="1">
    <citation type="submission" date="2018-01" db="EMBL/GenBank/DDBJ databases">
        <authorList>
            <person name="Mao J.F."/>
        </authorList>
    </citation>
    <scope>NUCLEOTIDE SEQUENCE</scope>
    <source>
        <strain evidence="3">Huo1</strain>
        <tissue evidence="3">Leaf</tissue>
    </source>
</reference>
<organism evidence="3">
    <name type="scientific">Salvia splendens</name>
    <name type="common">Scarlet sage</name>
    <dbReference type="NCBI Taxonomy" id="180675"/>
    <lineage>
        <taxon>Eukaryota</taxon>
        <taxon>Viridiplantae</taxon>
        <taxon>Streptophyta</taxon>
        <taxon>Embryophyta</taxon>
        <taxon>Tracheophyta</taxon>
        <taxon>Spermatophyta</taxon>
        <taxon>Magnoliopsida</taxon>
        <taxon>eudicotyledons</taxon>
        <taxon>Gunneridae</taxon>
        <taxon>Pentapetalae</taxon>
        <taxon>asterids</taxon>
        <taxon>lamiids</taxon>
        <taxon>Lamiales</taxon>
        <taxon>Lamiaceae</taxon>
        <taxon>Nepetoideae</taxon>
        <taxon>Mentheae</taxon>
        <taxon>Salviinae</taxon>
        <taxon>Salvia</taxon>
        <taxon>Salvia subgen. Calosphace</taxon>
        <taxon>core Calosphace</taxon>
    </lineage>
</organism>
<protein>
    <submittedName>
        <fullName evidence="3">Uncharacterized protein</fullName>
    </submittedName>
</protein>
<feature type="region of interest" description="Disordered" evidence="1">
    <location>
        <begin position="75"/>
        <end position="107"/>
    </location>
</feature>
<reference evidence="3" key="2">
    <citation type="submission" date="2020-08" db="EMBL/GenBank/DDBJ databases">
        <title>Plant Genome Project.</title>
        <authorList>
            <person name="Zhang R.-G."/>
        </authorList>
    </citation>
    <scope>NUCLEOTIDE SEQUENCE</scope>
    <source>
        <strain evidence="3">Huo1</strain>
        <tissue evidence="3">Leaf</tissue>
    </source>
</reference>
<dbReference type="EMBL" id="PNBA02000021">
    <property type="protein sequence ID" value="KAG6387520.1"/>
    <property type="molecule type" value="Genomic_DNA"/>
</dbReference>
<sequence length="140" mass="16184">MFLLFNGILAFLAKNLNVNLNTSARDNFDREDCFFNVEYDHNSSNASVVIEEIEVKVQDDRASQNAADEIIETEMVCEDRNEDEDGDEDDEESEGVEESASVVSDMRVSTEELNKKFDEFIRKMKEEIRIEARQQYLIVV</sequence>